<evidence type="ECO:0000256" key="2">
    <source>
        <dbReference type="ARBA" id="ARBA00010692"/>
    </source>
</evidence>
<dbReference type="Pfam" id="PF02632">
    <property type="entry name" value="BioY"/>
    <property type="match status" value="1"/>
</dbReference>
<dbReference type="PIRSF" id="PIRSF016661">
    <property type="entry name" value="BioY"/>
    <property type="match status" value="1"/>
</dbReference>
<feature type="transmembrane region" description="Helical" evidence="9">
    <location>
        <begin position="81"/>
        <end position="99"/>
    </location>
</feature>
<dbReference type="GO" id="GO:0015225">
    <property type="term" value="F:biotin transmembrane transporter activity"/>
    <property type="evidence" value="ECO:0007669"/>
    <property type="project" value="UniProtKB-UniRule"/>
</dbReference>
<reference evidence="10 11" key="1">
    <citation type="submission" date="2014-03" db="EMBL/GenBank/DDBJ databases">
        <title>Genomics of Bifidobacteria.</title>
        <authorList>
            <person name="Ventura M."/>
            <person name="Milani C."/>
            <person name="Lugli G.A."/>
        </authorList>
    </citation>
    <scope>NUCLEOTIDE SEQUENCE [LARGE SCALE GENOMIC DNA]</scope>
    <source>
        <strain evidence="10 11">DSM 23973</strain>
    </source>
</reference>
<keyword evidence="7 8" id="KW-0472">Membrane</keyword>
<keyword evidence="6 9" id="KW-1133">Transmembrane helix</keyword>
<evidence type="ECO:0000256" key="7">
    <source>
        <dbReference type="ARBA" id="ARBA00023136"/>
    </source>
</evidence>
<name>A0A087A6Z0_9BIFI</name>
<organism evidence="10 11">
    <name type="scientific">Bifidobacterium callitrichos DSM 23973</name>
    <dbReference type="NCBI Taxonomy" id="1437609"/>
    <lineage>
        <taxon>Bacteria</taxon>
        <taxon>Bacillati</taxon>
        <taxon>Actinomycetota</taxon>
        <taxon>Actinomycetes</taxon>
        <taxon>Bifidobacteriales</taxon>
        <taxon>Bifidobacteriaceae</taxon>
        <taxon>Bifidobacterium</taxon>
    </lineage>
</organism>
<dbReference type="PANTHER" id="PTHR34295:SF4">
    <property type="entry name" value="BIOTIN TRANSPORTER BIOY-RELATED"/>
    <property type="match status" value="1"/>
</dbReference>
<comment type="subcellular location">
    <subcellularLocation>
        <location evidence="1 8">Cell membrane</location>
        <topology evidence="1 8">Multi-pass membrane protein</topology>
    </subcellularLocation>
</comment>
<proteinExistence type="inferred from homology"/>
<dbReference type="Proteomes" id="UP000029072">
    <property type="component" value="Unassembled WGS sequence"/>
</dbReference>
<evidence type="ECO:0000313" key="11">
    <source>
        <dbReference type="Proteomes" id="UP000029072"/>
    </source>
</evidence>
<gene>
    <name evidence="10" type="ORF">BCAL_1476</name>
</gene>
<dbReference type="RefSeq" id="WP_043164671.1">
    <property type="nucleotide sequence ID" value="NZ_JDUV01000003.1"/>
</dbReference>
<comment type="caution">
    <text evidence="10">The sequence shown here is derived from an EMBL/GenBank/DDBJ whole genome shotgun (WGS) entry which is preliminary data.</text>
</comment>
<evidence type="ECO:0000256" key="6">
    <source>
        <dbReference type="ARBA" id="ARBA00022989"/>
    </source>
</evidence>
<sequence>MSNTPETTARTAEATESKTVSTARRVAAVSWKPVLFAVLMWVSAAAGQIPVPGTPVPITLQTFVVMLAGLMLTWRQAGAAVAAYLAAGAAGLPVFAGGASTMALVGPSAGFLLGFLPGVVVIALLKGSKDSKDSKGKPATILTALRYFAAAFVGGVVVVYTFGILIQSTLTGLPVAAVTAASMAFIIGDIVKAFVASLAAAGLARLR</sequence>
<dbReference type="AlphaFoldDB" id="A0A087A6Z0"/>
<dbReference type="eggNOG" id="COG1268">
    <property type="taxonomic scope" value="Bacteria"/>
</dbReference>
<accession>A0A087A6Z0</accession>
<protein>
    <recommendedName>
        <fullName evidence="8">Biotin transporter</fullName>
    </recommendedName>
</protein>
<dbReference type="EMBL" id="JGYS01000008">
    <property type="protein sequence ID" value="KFI54540.1"/>
    <property type="molecule type" value="Genomic_DNA"/>
</dbReference>
<keyword evidence="4 8" id="KW-1003">Cell membrane</keyword>
<feature type="transmembrane region" description="Helical" evidence="9">
    <location>
        <begin position="105"/>
        <end position="125"/>
    </location>
</feature>
<dbReference type="GO" id="GO:0005886">
    <property type="term" value="C:plasma membrane"/>
    <property type="evidence" value="ECO:0007669"/>
    <property type="project" value="UniProtKB-SubCell"/>
</dbReference>
<evidence type="ECO:0000256" key="5">
    <source>
        <dbReference type="ARBA" id="ARBA00022692"/>
    </source>
</evidence>
<keyword evidence="3 8" id="KW-0813">Transport</keyword>
<evidence type="ECO:0000256" key="9">
    <source>
        <dbReference type="SAM" id="Phobius"/>
    </source>
</evidence>
<evidence type="ECO:0000256" key="8">
    <source>
        <dbReference type="PIRNR" id="PIRNR016661"/>
    </source>
</evidence>
<dbReference type="OrthoDB" id="9803495at2"/>
<dbReference type="PANTHER" id="PTHR34295">
    <property type="entry name" value="BIOTIN TRANSPORTER BIOY"/>
    <property type="match status" value="1"/>
</dbReference>
<keyword evidence="5 9" id="KW-0812">Transmembrane</keyword>
<evidence type="ECO:0000313" key="10">
    <source>
        <dbReference type="EMBL" id="KFI54540.1"/>
    </source>
</evidence>
<evidence type="ECO:0000256" key="3">
    <source>
        <dbReference type="ARBA" id="ARBA00022448"/>
    </source>
</evidence>
<evidence type="ECO:0000256" key="4">
    <source>
        <dbReference type="ARBA" id="ARBA00022475"/>
    </source>
</evidence>
<comment type="similarity">
    <text evidence="2 8">Belongs to the BioY family.</text>
</comment>
<dbReference type="Gene3D" id="1.10.1760.20">
    <property type="match status" value="1"/>
</dbReference>
<feature type="transmembrane region" description="Helical" evidence="9">
    <location>
        <begin position="178"/>
        <end position="204"/>
    </location>
</feature>
<evidence type="ECO:0000256" key="1">
    <source>
        <dbReference type="ARBA" id="ARBA00004651"/>
    </source>
</evidence>
<feature type="transmembrane region" description="Helical" evidence="9">
    <location>
        <begin position="34"/>
        <end position="51"/>
    </location>
</feature>
<dbReference type="InterPro" id="IPR003784">
    <property type="entry name" value="BioY"/>
</dbReference>
<feature type="transmembrane region" description="Helical" evidence="9">
    <location>
        <begin position="145"/>
        <end position="166"/>
    </location>
</feature>
<dbReference type="STRING" id="1437609.BCAL_1476"/>
<feature type="transmembrane region" description="Helical" evidence="9">
    <location>
        <begin position="57"/>
        <end position="74"/>
    </location>
</feature>